<keyword evidence="2" id="KW-1185">Reference proteome</keyword>
<sequence length="167" mass="17741">MYAGIDPLSGKRNYLVESVPAGKDAQREAGRVRRRLVTQVDEQRNPRTKEPAPWATAAFGSAPGPVAAFQAIVLRGCRCSDPSRSWVRVGAATIDSSRPADAAASAASAAVRVSRVWPASSRVQRGLIWRPLVVAGVGAAVRRAEAGVEVGSYLVQEVSRGERPQVP</sequence>
<proteinExistence type="predicted"/>
<name>A0ABP8RD63_9PSEU</name>
<evidence type="ECO:0000313" key="2">
    <source>
        <dbReference type="Proteomes" id="UP001501598"/>
    </source>
</evidence>
<comment type="caution">
    <text evidence="1">The sequence shown here is derived from an EMBL/GenBank/DDBJ whole genome shotgun (WGS) entry which is preliminary data.</text>
</comment>
<reference evidence="2" key="1">
    <citation type="journal article" date="2019" name="Int. J. Syst. Evol. Microbiol.">
        <title>The Global Catalogue of Microorganisms (GCM) 10K type strain sequencing project: providing services to taxonomists for standard genome sequencing and annotation.</title>
        <authorList>
            <consortium name="The Broad Institute Genomics Platform"/>
            <consortium name="The Broad Institute Genome Sequencing Center for Infectious Disease"/>
            <person name="Wu L."/>
            <person name="Ma J."/>
        </authorList>
    </citation>
    <scope>NUCLEOTIDE SEQUENCE [LARGE SCALE GENOMIC DNA]</scope>
    <source>
        <strain evidence="2">JCM 17906</strain>
    </source>
</reference>
<organism evidence="1 2">
    <name type="scientific">Pseudonocardia xishanensis</name>
    <dbReference type="NCBI Taxonomy" id="630995"/>
    <lineage>
        <taxon>Bacteria</taxon>
        <taxon>Bacillati</taxon>
        <taxon>Actinomycetota</taxon>
        <taxon>Actinomycetes</taxon>
        <taxon>Pseudonocardiales</taxon>
        <taxon>Pseudonocardiaceae</taxon>
        <taxon>Pseudonocardia</taxon>
    </lineage>
</organism>
<accession>A0ABP8RD63</accession>
<dbReference type="Proteomes" id="UP001501598">
    <property type="component" value="Unassembled WGS sequence"/>
</dbReference>
<protein>
    <submittedName>
        <fullName evidence="1">Uncharacterized protein</fullName>
    </submittedName>
</protein>
<gene>
    <name evidence="1" type="ORF">GCM10023175_02310</name>
</gene>
<dbReference type="EMBL" id="BAABGT010000004">
    <property type="protein sequence ID" value="GAA4536022.1"/>
    <property type="molecule type" value="Genomic_DNA"/>
</dbReference>
<evidence type="ECO:0000313" key="1">
    <source>
        <dbReference type="EMBL" id="GAA4536022.1"/>
    </source>
</evidence>